<accession>A0ABT2HUS7</accession>
<dbReference type="Proteomes" id="UP001525379">
    <property type="component" value="Unassembled WGS sequence"/>
</dbReference>
<dbReference type="PANTHER" id="PTHR36456">
    <property type="entry name" value="UPF0232 PROTEIN SCO3875"/>
    <property type="match status" value="1"/>
</dbReference>
<gene>
    <name evidence="1" type="ORF">M3D15_01760</name>
</gene>
<reference evidence="1 2" key="1">
    <citation type="submission" date="2022-04" db="EMBL/GenBank/DDBJ databases">
        <title>Human microbiome associated bacterial genomes.</title>
        <authorList>
            <person name="Sandstrom S."/>
            <person name="Salamzade R."/>
            <person name="Kalan L.R."/>
        </authorList>
    </citation>
    <scope>NUCLEOTIDE SEQUENCE [LARGE SCALE GENOMIC DNA]</scope>
    <source>
        <strain evidence="2">p3-SID1799</strain>
    </source>
</reference>
<dbReference type="RefSeq" id="WP_206394014.1">
    <property type="nucleotide sequence ID" value="NZ_JAFDPW010000001.1"/>
</dbReference>
<dbReference type="InterPro" id="IPR007922">
    <property type="entry name" value="DciA-like"/>
</dbReference>
<dbReference type="EMBL" id="JALXSQ010000004">
    <property type="protein sequence ID" value="MCT2042072.1"/>
    <property type="molecule type" value="Genomic_DNA"/>
</dbReference>
<evidence type="ECO:0000313" key="2">
    <source>
        <dbReference type="Proteomes" id="UP001525379"/>
    </source>
</evidence>
<sequence>MSEAAEVYAHFREVFGGKTTSLRARLRRLKAEETAGDDERSEPFGPGRDPVAVGDALDRLLTTFSWSKPIAEADLVTRWPEIVGAEVAQHAVALHLDKGVLVVQCDSTAWATQLRSLRTSLVTKCVQACPDAGMTSIQFLNPGAPSWKHGRRSVPGRGVRDTYG</sequence>
<protein>
    <submittedName>
        <fullName evidence="1">DciA family protein</fullName>
    </submittedName>
</protein>
<comment type="caution">
    <text evidence="1">The sequence shown here is derived from an EMBL/GenBank/DDBJ whole genome shotgun (WGS) entry which is preliminary data.</text>
</comment>
<dbReference type="PANTHER" id="PTHR36456:SF1">
    <property type="entry name" value="UPF0232 PROTEIN SCO3875"/>
    <property type="match status" value="1"/>
</dbReference>
<proteinExistence type="predicted"/>
<keyword evidence="2" id="KW-1185">Reference proteome</keyword>
<organism evidence="1 2">
    <name type="scientific">Pseudoclavibacter albus</name>
    <dbReference type="NCBI Taxonomy" id="272241"/>
    <lineage>
        <taxon>Bacteria</taxon>
        <taxon>Bacillati</taxon>
        <taxon>Actinomycetota</taxon>
        <taxon>Actinomycetes</taxon>
        <taxon>Micrococcales</taxon>
        <taxon>Microbacteriaceae</taxon>
        <taxon>Pseudoclavibacter</taxon>
    </lineage>
</organism>
<evidence type="ECO:0000313" key="1">
    <source>
        <dbReference type="EMBL" id="MCT2042072.1"/>
    </source>
</evidence>
<name>A0ABT2HUS7_9MICO</name>
<dbReference type="Pfam" id="PF05258">
    <property type="entry name" value="DciA"/>
    <property type="match status" value="1"/>
</dbReference>